<evidence type="ECO:0000256" key="1">
    <source>
        <dbReference type="ARBA" id="ARBA00022737"/>
    </source>
</evidence>
<name>A0A098G7R8_9GAMM</name>
<dbReference type="STRING" id="1212491.LFA_2641"/>
<dbReference type="KEGG" id="lfa:LFA_2641"/>
<evidence type="ECO:0000313" key="4">
    <source>
        <dbReference type="Proteomes" id="UP000032430"/>
    </source>
</evidence>
<dbReference type="EMBL" id="LN614827">
    <property type="protein sequence ID" value="CEG58009.1"/>
    <property type="molecule type" value="Genomic_DNA"/>
</dbReference>
<protein>
    <submittedName>
        <fullName evidence="3">Uncharacterized protein</fullName>
    </submittedName>
</protein>
<keyword evidence="4" id="KW-1185">Reference proteome</keyword>
<gene>
    <name evidence="3" type="ORF">LFA_2641</name>
</gene>
<accession>A0A098G7R8</accession>
<reference evidence="4" key="1">
    <citation type="submission" date="2014-09" db="EMBL/GenBank/DDBJ databases">
        <authorList>
            <person name="Gomez-Valero L."/>
        </authorList>
    </citation>
    <scope>NUCLEOTIDE SEQUENCE [LARGE SCALE GENOMIC DNA]</scope>
    <source>
        <strain evidence="4">ATCC700992</strain>
    </source>
</reference>
<sequence length="513" mass="58844">MTDFAREMDEAIQSGLDEFKAFIQKKIGENKDFLKQSFWLLQNSAQMTVLNYLIDVHQEEPQKAQQETVGTDNEESQELQSDVTDEYQGDLTEFIDYVLEHSEDKNVGEPLHQAIATGKFQLAFHLLNLDIDVERPLTEKRDKLNLQRTLERLRKEAEFDKFDLDRRDIEGRTLISLILDFRIFELLMYLIAGRANIHAATPRSGSRVRFQPLHQAIVLDSADAVRLLASQGAQLSNPLGVMRDTPLILAARLGKLSAMEALLEFPVAELDLEAENKNRADDETGRTAMEELCHRIANNEDRDEAIRGVAMLFCRGAEPPRSEEMRTLLTDYRIDLLKAIDQYLGDKPALVDAFVSRCHVIESTLHNIIYADHSWGSSIRHLFGVPSDAAFMVENLVTRKYDAPQIEHPNVVPLSSATASDFQQEKDSLKLYAEFVRRYTKAYDNQIFTNRWSTMRWMIAEGNCNWQRVVEYAKNHPTSRTRIVLGDMLQPIPNVHIDVEERPTEELRNQAQI</sequence>
<dbReference type="SUPFAM" id="SSF48403">
    <property type="entry name" value="Ankyrin repeat"/>
    <property type="match status" value="1"/>
</dbReference>
<evidence type="ECO:0000256" key="2">
    <source>
        <dbReference type="ARBA" id="ARBA00023043"/>
    </source>
</evidence>
<organism evidence="3 4">
    <name type="scientific">Legionella fallonii LLAP-10</name>
    <dbReference type="NCBI Taxonomy" id="1212491"/>
    <lineage>
        <taxon>Bacteria</taxon>
        <taxon>Pseudomonadati</taxon>
        <taxon>Pseudomonadota</taxon>
        <taxon>Gammaproteobacteria</taxon>
        <taxon>Legionellales</taxon>
        <taxon>Legionellaceae</taxon>
        <taxon>Legionella</taxon>
    </lineage>
</organism>
<dbReference type="PANTHER" id="PTHR24173">
    <property type="entry name" value="ANKYRIN REPEAT CONTAINING"/>
    <property type="match status" value="1"/>
</dbReference>
<keyword evidence="1" id="KW-0677">Repeat</keyword>
<evidence type="ECO:0000313" key="3">
    <source>
        <dbReference type="EMBL" id="CEG58009.1"/>
    </source>
</evidence>
<keyword evidence="2" id="KW-0040">ANK repeat</keyword>
<dbReference type="OrthoDB" id="5634323at2"/>
<dbReference type="InterPro" id="IPR036770">
    <property type="entry name" value="Ankyrin_rpt-contain_sf"/>
</dbReference>
<dbReference type="RefSeq" id="WP_045096409.1">
    <property type="nucleotide sequence ID" value="NZ_LN614827.1"/>
</dbReference>
<dbReference type="Gene3D" id="1.25.40.20">
    <property type="entry name" value="Ankyrin repeat-containing domain"/>
    <property type="match status" value="1"/>
</dbReference>
<dbReference type="AlphaFoldDB" id="A0A098G7R8"/>
<dbReference type="Proteomes" id="UP000032430">
    <property type="component" value="Chromosome I"/>
</dbReference>
<dbReference type="HOGENOM" id="CLU_553132_0_0_6"/>
<proteinExistence type="predicted"/>
<dbReference type="NCBIfam" id="NF043019">
    <property type="entry name" value="T4SS_AnkC"/>
    <property type="match status" value="1"/>
</dbReference>
<dbReference type="PANTHER" id="PTHR24173:SF74">
    <property type="entry name" value="ANKYRIN REPEAT DOMAIN-CONTAINING PROTEIN 16"/>
    <property type="match status" value="1"/>
</dbReference>